<dbReference type="RefSeq" id="WP_009850399.1">
    <property type="nucleotide sequence ID" value="NZ_DS022295.1"/>
</dbReference>
<gene>
    <name evidence="3" type="ORF">SPV1_00492</name>
</gene>
<dbReference type="EMBL" id="AATS01000012">
    <property type="protein sequence ID" value="EAU54062.1"/>
    <property type="molecule type" value="Genomic_DNA"/>
</dbReference>
<evidence type="ECO:0000256" key="2">
    <source>
        <dbReference type="ARBA" id="ARBA00022679"/>
    </source>
</evidence>
<sequence>MSNELDISANRNMSKYRRSELLRRIAWGLCMPLFRFSPRPMFAWRCFLLRLFGARIGRDVHIYSTATIYMPWNLDVADWAAIGEHAYIYNLGRVSIGSRATLSPHAYICAGTHDHRKADMPLLKPAVHIGDQAWICAAAFIGPGVTIGEGAIVGARAVAVKDVLAWSIVAGNPAKQIGMRDMDKAE</sequence>
<keyword evidence="2" id="KW-0808">Transferase</keyword>
<dbReference type="GO" id="GO:0008374">
    <property type="term" value="F:O-acyltransferase activity"/>
    <property type="evidence" value="ECO:0007669"/>
    <property type="project" value="TreeGrafter"/>
</dbReference>
<dbReference type="AlphaFoldDB" id="Q0EXZ0"/>
<dbReference type="Proteomes" id="UP000005297">
    <property type="component" value="Unassembled WGS sequence"/>
</dbReference>
<dbReference type="CDD" id="cd05825">
    <property type="entry name" value="LbH_wcaF_like"/>
    <property type="match status" value="1"/>
</dbReference>
<name>Q0EXZ0_9PROT</name>
<dbReference type="PANTHER" id="PTHR23416">
    <property type="entry name" value="SIALIC ACID SYNTHASE-RELATED"/>
    <property type="match status" value="1"/>
</dbReference>
<comment type="similarity">
    <text evidence="1">Belongs to the transferase hexapeptide repeat family.</text>
</comment>
<reference evidence="3 4" key="1">
    <citation type="submission" date="2006-09" db="EMBL/GenBank/DDBJ databases">
        <authorList>
            <person name="Emerson D."/>
            <person name="Ferriera S."/>
            <person name="Johnson J."/>
            <person name="Kravitz S."/>
            <person name="Halpern A."/>
            <person name="Remington K."/>
            <person name="Beeson K."/>
            <person name="Tran B."/>
            <person name="Rogers Y.-H."/>
            <person name="Friedman R."/>
            <person name="Venter J.C."/>
        </authorList>
    </citation>
    <scope>NUCLEOTIDE SEQUENCE [LARGE SCALE GENOMIC DNA]</scope>
    <source>
        <strain evidence="3 4">PV-1</strain>
    </source>
</reference>
<dbReference type="GO" id="GO:0005829">
    <property type="term" value="C:cytosol"/>
    <property type="evidence" value="ECO:0007669"/>
    <property type="project" value="TreeGrafter"/>
</dbReference>
<dbReference type="SUPFAM" id="SSF51161">
    <property type="entry name" value="Trimeric LpxA-like enzymes"/>
    <property type="match status" value="1"/>
</dbReference>
<keyword evidence="4" id="KW-1185">Reference proteome</keyword>
<organism evidence="3 4">
    <name type="scientific">Mariprofundus ferrooxydans PV-1</name>
    <dbReference type="NCBI Taxonomy" id="314345"/>
    <lineage>
        <taxon>Bacteria</taxon>
        <taxon>Pseudomonadati</taxon>
        <taxon>Pseudomonadota</taxon>
        <taxon>Candidatius Mariprofundia</taxon>
        <taxon>Mariprofundales</taxon>
        <taxon>Mariprofundaceae</taxon>
        <taxon>Mariprofundus</taxon>
    </lineage>
</organism>
<dbReference type="eggNOG" id="COG0110">
    <property type="taxonomic scope" value="Bacteria"/>
</dbReference>
<dbReference type="STRING" id="314344.AL013_00610"/>
<accession>Q0EXZ0</accession>
<proteinExistence type="inferred from homology"/>
<dbReference type="InterPro" id="IPR051159">
    <property type="entry name" value="Hexapeptide_acetyltransf"/>
</dbReference>
<dbReference type="PANTHER" id="PTHR23416:SF23">
    <property type="entry name" value="ACETYLTRANSFERASE C18B11.09C-RELATED"/>
    <property type="match status" value="1"/>
</dbReference>
<dbReference type="OrthoDB" id="9815592at2"/>
<protein>
    <recommendedName>
        <fullName evidence="5">Acetyltransferase</fullName>
    </recommendedName>
</protein>
<dbReference type="Pfam" id="PF00132">
    <property type="entry name" value="Hexapep"/>
    <property type="match status" value="1"/>
</dbReference>
<evidence type="ECO:0000313" key="3">
    <source>
        <dbReference type="EMBL" id="EAU54062.1"/>
    </source>
</evidence>
<evidence type="ECO:0008006" key="5">
    <source>
        <dbReference type="Google" id="ProtNLM"/>
    </source>
</evidence>
<dbReference type="InParanoid" id="Q0EXZ0"/>
<dbReference type="FunCoup" id="Q0EXZ0">
    <property type="interactions" value="33"/>
</dbReference>
<dbReference type="HOGENOM" id="CLU_051638_7_2_0"/>
<evidence type="ECO:0000313" key="4">
    <source>
        <dbReference type="Proteomes" id="UP000005297"/>
    </source>
</evidence>
<dbReference type="InterPro" id="IPR001451">
    <property type="entry name" value="Hexapep"/>
</dbReference>
<comment type="caution">
    <text evidence="3">The sequence shown here is derived from an EMBL/GenBank/DDBJ whole genome shotgun (WGS) entry which is preliminary data.</text>
</comment>
<dbReference type="InterPro" id="IPR011004">
    <property type="entry name" value="Trimer_LpxA-like_sf"/>
</dbReference>
<evidence type="ECO:0000256" key="1">
    <source>
        <dbReference type="ARBA" id="ARBA00007274"/>
    </source>
</evidence>
<dbReference type="Gene3D" id="2.160.10.10">
    <property type="entry name" value="Hexapeptide repeat proteins"/>
    <property type="match status" value="1"/>
</dbReference>